<reference evidence="1" key="1">
    <citation type="submission" date="2020-03" db="EMBL/GenBank/DDBJ databases">
        <title>The deep terrestrial virosphere.</title>
        <authorList>
            <person name="Holmfeldt K."/>
            <person name="Nilsson E."/>
            <person name="Simone D."/>
            <person name="Lopez-Fernandez M."/>
            <person name="Wu X."/>
            <person name="de Brujin I."/>
            <person name="Lundin D."/>
            <person name="Andersson A."/>
            <person name="Bertilsson S."/>
            <person name="Dopson M."/>
        </authorList>
    </citation>
    <scope>NUCLEOTIDE SEQUENCE</scope>
    <source>
        <strain evidence="1">MM415A02581</strain>
    </source>
</reference>
<gene>
    <name evidence="1" type="ORF">MM415A02581_0008</name>
</gene>
<protein>
    <submittedName>
        <fullName evidence="1">Uncharacterized protein</fullName>
    </submittedName>
</protein>
<sequence>MADRFAVPFQVFITDGAVITCAEAGRIATAGATTLNLSTTGGAGTFTIIVASGCTGTVTSGTAAITGSVVTLAEGANVLTSDGAGTCTLNLTLGTAANTNSVNSWSATSGGVSGASVPTSADNFKADANSFTAGSQVLTVNVLNAYCLDIDWAGATDNPTLVITGGNYLKIYGNINFIAAMTLTGGYLQPEGANAQTLTTNGLLMGSQLYLFKNSGASITLQDSYTSSTIIYLDQGILDTNGYAITYAGVYRNYNRTCVVSLGNSVVNTGYWNLLNVTGFTVTANTATINISGTGVLTAGAVDYNGATFNLNGTAHTITGTPTIKELGLKPAGIQTITATGATVSLTTMIRTGLGVITIINGTFTKVLSRVTLRNMSISGSTANGGASFYAGSNSTDGGTNSGWMFREPIGAAWK</sequence>
<name>A0A6M3JTZ8_9ZZZZ</name>
<dbReference type="AlphaFoldDB" id="A0A6M3JTZ8"/>
<evidence type="ECO:0000313" key="1">
    <source>
        <dbReference type="EMBL" id="QJA72858.1"/>
    </source>
</evidence>
<dbReference type="EMBL" id="MT141983">
    <property type="protein sequence ID" value="QJA72858.1"/>
    <property type="molecule type" value="Genomic_DNA"/>
</dbReference>
<accession>A0A6M3JTZ8</accession>
<organism evidence="1">
    <name type="scientific">viral metagenome</name>
    <dbReference type="NCBI Taxonomy" id="1070528"/>
    <lineage>
        <taxon>unclassified sequences</taxon>
        <taxon>metagenomes</taxon>
        <taxon>organismal metagenomes</taxon>
    </lineage>
</organism>
<proteinExistence type="predicted"/>